<sequence length="739" mass="80107">MTIDATSGERGVPRGRESLGLYPLRDLRRAPDGAWRATGPDPVFALGPATALAAFSGSRIRVRCRPEDVRPVLAVEAEGESEPRRYRLTPRPEGTDDVIRLPAGTRALRIEAVEAGSSFRLDAVRIEPVGRITAGFHAARAVLERLPPQERRPLRLLRRAWGLLRSVPPGEIRRRLTRAAQTRRPPASYAAWIAAVESSALPAPSAVPAILAALPERPLVSVVMALGTADPAHLAEAVASLRAQSYPEWELCLAVPPASALDALAAEDARIRLLPAPSGSPLAALDAALNSARGPYLAPLAPDARLAPHALLAMVRRLAAEPDLDMLYSDEDRLGPDGERRDPHFKPDWSPETLEAGFYTGALALYRTSLVRAVGGFRAGSEAAPEYDLALRLTERTERVGHVAQILCHRRETAEADEAAAGALAERARRTGGLDSVRIVAPGLYALRRSLPTRPLVSIVIPTAGRDSLIGGRTVDLLVACLASIRGTSSYESIEIVAVDNGDLRPSTRAALEQFGARSATWEQPVFNVAAKMNLGARAARGDVLVFLNDDISVITPDWIEAMLGLAQNPGVGAVGPKLLFEDGSLQHAGVVFGEGLPDHVRRGYPGDDPGDHGSSLTNRNYLAVTGACVMVRRVEFEAIDGFDEGYAINYNDIDLCLRLGERGLRTVYCAEARLHHYESRNRVPTVDPAEQARFRKRWGARLARDPYYGDAFGIRPPAFELDAERFPQAARRMVEAWR</sequence>
<dbReference type="Pfam" id="PF00535">
    <property type="entry name" value="Glycos_transf_2"/>
    <property type="match status" value="2"/>
</dbReference>
<dbReference type="GO" id="GO:0016740">
    <property type="term" value="F:transferase activity"/>
    <property type="evidence" value="ECO:0007669"/>
    <property type="project" value="UniProtKB-KW"/>
</dbReference>
<keyword evidence="3" id="KW-1185">Reference proteome</keyword>
<dbReference type="Proteomes" id="UP001349262">
    <property type="component" value="Unassembled WGS sequence"/>
</dbReference>
<dbReference type="PANTHER" id="PTHR43179:SF7">
    <property type="entry name" value="RHAMNOSYLTRANSFERASE WBBL"/>
    <property type="match status" value="1"/>
</dbReference>
<keyword evidence="2" id="KW-0808">Transferase</keyword>
<gene>
    <name evidence="2" type="ORF">MRSR164_01815</name>
</gene>
<evidence type="ECO:0000259" key="1">
    <source>
        <dbReference type="Pfam" id="PF00535"/>
    </source>
</evidence>
<proteinExistence type="predicted"/>
<accession>A0ABU7T5H0</accession>
<dbReference type="InterPro" id="IPR001173">
    <property type="entry name" value="Glyco_trans_2-like"/>
</dbReference>
<reference evidence="2 3" key="1">
    <citation type="journal article" date="2012" name="Genet. Mol. Biol.">
        <title>Analysis of 16S rRNA and mxaF genes revealing insights into Methylobacterium niche-specific plant association.</title>
        <authorList>
            <person name="Dourado M.N."/>
            <person name="Andreote F.D."/>
            <person name="Dini-Andreote F."/>
            <person name="Conti R."/>
            <person name="Araujo J.M."/>
            <person name="Araujo W.L."/>
        </authorList>
    </citation>
    <scope>NUCLEOTIDE SEQUENCE [LARGE SCALE GENOMIC DNA]</scope>
    <source>
        <strain evidence="2 3">SR1.6/4</strain>
    </source>
</reference>
<organism evidence="2 3">
    <name type="scientific">Methylobacterium radiotolerans</name>
    <dbReference type="NCBI Taxonomy" id="31998"/>
    <lineage>
        <taxon>Bacteria</taxon>
        <taxon>Pseudomonadati</taxon>
        <taxon>Pseudomonadota</taxon>
        <taxon>Alphaproteobacteria</taxon>
        <taxon>Hyphomicrobiales</taxon>
        <taxon>Methylobacteriaceae</taxon>
        <taxon>Methylobacterium</taxon>
    </lineage>
</organism>
<evidence type="ECO:0000313" key="3">
    <source>
        <dbReference type="Proteomes" id="UP001349262"/>
    </source>
</evidence>
<protein>
    <submittedName>
        <fullName evidence="2">Glycosyl transferase</fullName>
    </submittedName>
</protein>
<name>A0ABU7T5H0_9HYPH</name>
<comment type="caution">
    <text evidence="2">The sequence shown here is derived from an EMBL/GenBank/DDBJ whole genome shotgun (WGS) entry which is preliminary data.</text>
</comment>
<dbReference type="EMBL" id="MLBY01000002">
    <property type="protein sequence ID" value="MEE7455594.1"/>
    <property type="molecule type" value="Genomic_DNA"/>
</dbReference>
<feature type="domain" description="Glycosyltransferase 2-like" evidence="1">
    <location>
        <begin position="458"/>
        <end position="581"/>
    </location>
</feature>
<dbReference type="Gene3D" id="3.90.550.10">
    <property type="entry name" value="Spore Coat Polysaccharide Biosynthesis Protein SpsA, Chain A"/>
    <property type="match status" value="2"/>
</dbReference>
<dbReference type="SUPFAM" id="SSF53448">
    <property type="entry name" value="Nucleotide-diphospho-sugar transferases"/>
    <property type="match status" value="2"/>
</dbReference>
<feature type="domain" description="Glycosyltransferase 2-like" evidence="1">
    <location>
        <begin position="231"/>
        <end position="373"/>
    </location>
</feature>
<dbReference type="InterPro" id="IPR029044">
    <property type="entry name" value="Nucleotide-diphossugar_trans"/>
</dbReference>
<evidence type="ECO:0000313" key="2">
    <source>
        <dbReference type="EMBL" id="MEE7455594.1"/>
    </source>
</evidence>
<dbReference type="PANTHER" id="PTHR43179">
    <property type="entry name" value="RHAMNOSYLTRANSFERASE WBBL"/>
    <property type="match status" value="1"/>
</dbReference>